<evidence type="ECO:0000256" key="10">
    <source>
        <dbReference type="ARBA" id="ARBA00047785"/>
    </source>
</evidence>
<accession>A0A1H2YPY9</accession>
<dbReference type="Gene3D" id="3.40.630.30">
    <property type="match status" value="1"/>
</dbReference>
<gene>
    <name evidence="11" type="ORF">SAMN05421783_113130</name>
</gene>
<evidence type="ECO:0000256" key="3">
    <source>
        <dbReference type="ARBA" id="ARBA00022679"/>
    </source>
</evidence>
<dbReference type="PANTHER" id="PTHR37323">
    <property type="entry name" value="GCN5-RELATED N-ACETYLTRANSFERASE"/>
    <property type="match status" value="1"/>
</dbReference>
<dbReference type="InterPro" id="IPR052351">
    <property type="entry name" value="Ornithine_N-alpha-AT"/>
</dbReference>
<comment type="catalytic activity">
    <reaction evidence="10">
        <text>a (3R)-hydroxyacyl-[ACP] + L-ornithine = a lyso-ornithine lipid + holo-[ACP] + H(+)</text>
        <dbReference type="Rhea" id="RHEA:20633"/>
        <dbReference type="Rhea" id="RHEA-COMP:9685"/>
        <dbReference type="Rhea" id="RHEA-COMP:9945"/>
        <dbReference type="ChEBI" id="CHEBI:15378"/>
        <dbReference type="ChEBI" id="CHEBI:46911"/>
        <dbReference type="ChEBI" id="CHEBI:64479"/>
        <dbReference type="ChEBI" id="CHEBI:78827"/>
        <dbReference type="ChEBI" id="CHEBI:138482"/>
        <dbReference type="EC" id="2.3.2.30"/>
    </reaction>
    <physiologicalReaction direction="left-to-right" evidence="10">
        <dbReference type="Rhea" id="RHEA:20634"/>
    </physiologicalReaction>
</comment>
<evidence type="ECO:0000313" key="11">
    <source>
        <dbReference type="EMBL" id="SDX07293.1"/>
    </source>
</evidence>
<comment type="pathway">
    <text evidence="1">Lipid metabolism.</text>
</comment>
<dbReference type="EMBL" id="FNNZ01000013">
    <property type="protein sequence ID" value="SDX07293.1"/>
    <property type="molecule type" value="Genomic_DNA"/>
</dbReference>
<keyword evidence="5 11" id="KW-0012">Acyltransferase</keyword>
<dbReference type="InterPro" id="IPR016181">
    <property type="entry name" value="Acyl_CoA_acyltransferase"/>
</dbReference>
<dbReference type="GO" id="GO:0043810">
    <property type="term" value="F:ornithine-acyl [acyl carrier protein] N-acyltransferase activity"/>
    <property type="evidence" value="ECO:0007669"/>
    <property type="project" value="UniProtKB-EC"/>
</dbReference>
<evidence type="ECO:0000256" key="2">
    <source>
        <dbReference type="ARBA" id="ARBA00022516"/>
    </source>
</evidence>
<keyword evidence="3 11" id="KW-0808">Transferase</keyword>
<evidence type="ECO:0000256" key="1">
    <source>
        <dbReference type="ARBA" id="ARBA00005189"/>
    </source>
</evidence>
<keyword evidence="4" id="KW-0443">Lipid metabolism</keyword>
<keyword evidence="12" id="KW-1185">Reference proteome</keyword>
<evidence type="ECO:0000256" key="5">
    <source>
        <dbReference type="ARBA" id="ARBA00023315"/>
    </source>
</evidence>
<proteinExistence type="inferred from homology"/>
<comment type="function">
    <text evidence="9">Catalyzes the first step in the biosynthesis of ornithine lipids, which are phosphorus-free membrane lipids. Catalyzes the 3-hydroxyacyl-acyl carrier protein-dependent acylation of ornithine to form lyso-ornithine lipid (LOL).</text>
</comment>
<evidence type="ECO:0000256" key="7">
    <source>
        <dbReference type="ARBA" id="ARBA00039058"/>
    </source>
</evidence>
<dbReference type="RefSeq" id="WP_093033491.1">
    <property type="nucleotide sequence ID" value="NZ_FNNZ01000013.1"/>
</dbReference>
<reference evidence="12" key="1">
    <citation type="submission" date="2016-10" db="EMBL/GenBank/DDBJ databases">
        <authorList>
            <person name="Varghese N."/>
            <person name="Submissions S."/>
        </authorList>
    </citation>
    <scope>NUCLEOTIDE SEQUENCE [LARGE SCALE GENOMIC DNA]</scope>
    <source>
        <strain evidence="12">DSM 217</strain>
    </source>
</reference>
<dbReference type="Pfam" id="PF13444">
    <property type="entry name" value="Acetyltransf_5"/>
    <property type="match status" value="1"/>
</dbReference>
<dbReference type="Proteomes" id="UP000198816">
    <property type="component" value="Unassembled WGS sequence"/>
</dbReference>
<dbReference type="GO" id="GO:0006629">
    <property type="term" value="P:lipid metabolic process"/>
    <property type="evidence" value="ECO:0007669"/>
    <property type="project" value="UniProtKB-KW"/>
</dbReference>
<dbReference type="AlphaFoldDB" id="A0A1H2YPY9"/>
<name>A0A1H2YPY9_THIRO</name>
<evidence type="ECO:0000256" key="8">
    <source>
        <dbReference type="ARBA" id="ARBA00039866"/>
    </source>
</evidence>
<keyword evidence="2" id="KW-0444">Lipid biosynthesis</keyword>
<sequence length="255" mass="28063">MVATASALTAKRGERLFVELAASESEIREAQALRYRVFGEELGAKLKTGLSGLDVDELDAYCQHLLVRDTRTGEVVGCTRILTDRNAARIGRFYSESEFDLGAIPRLKGRLLEVGRTCISAEFRQGPAIAVLWSGLAGFIQLHGFDYLFGCASMPLGENDLQAAAIMNRLRRHAMVSPELRVVPRVPLRTAQVPDDVLDAPLPALLRTYVRLGAKVCGEPCRDPDFGVADVLMLLDVDALNPTYSRHFFERTASL</sequence>
<dbReference type="PANTHER" id="PTHR37323:SF1">
    <property type="entry name" value="L-ORNITHINE N(ALPHA)-ACYLTRANSFERASE"/>
    <property type="match status" value="1"/>
</dbReference>
<evidence type="ECO:0000313" key="12">
    <source>
        <dbReference type="Proteomes" id="UP000198816"/>
    </source>
</evidence>
<dbReference type="EC" id="2.3.2.30" evidence="7"/>
<comment type="similarity">
    <text evidence="6">Belongs to the acetyltransferase family. OlsB subfamily.</text>
</comment>
<dbReference type="SUPFAM" id="SSF55729">
    <property type="entry name" value="Acyl-CoA N-acyltransferases (Nat)"/>
    <property type="match status" value="1"/>
</dbReference>
<evidence type="ECO:0000256" key="9">
    <source>
        <dbReference type="ARBA" id="ARBA00045724"/>
    </source>
</evidence>
<protein>
    <recommendedName>
        <fullName evidence="8">L-ornithine N(alpha)-acyltransferase</fullName>
        <ecNumber evidence="7">2.3.2.30</ecNumber>
    </recommendedName>
</protein>
<evidence type="ECO:0000256" key="6">
    <source>
        <dbReference type="ARBA" id="ARBA00038095"/>
    </source>
</evidence>
<evidence type="ECO:0000256" key="4">
    <source>
        <dbReference type="ARBA" id="ARBA00023098"/>
    </source>
</evidence>
<organism evidence="11 12">
    <name type="scientific">Thiocapsa roseopersicina</name>
    <dbReference type="NCBI Taxonomy" id="1058"/>
    <lineage>
        <taxon>Bacteria</taxon>
        <taxon>Pseudomonadati</taxon>
        <taxon>Pseudomonadota</taxon>
        <taxon>Gammaproteobacteria</taxon>
        <taxon>Chromatiales</taxon>
        <taxon>Chromatiaceae</taxon>
        <taxon>Thiocapsa</taxon>
    </lineage>
</organism>
<dbReference type="STRING" id="1058.SAMN05421783_113130"/>
<dbReference type="OrthoDB" id="9787072at2"/>